<comment type="caution">
    <text evidence="3">The sequence shown here is derived from an EMBL/GenBank/DDBJ whole genome shotgun (WGS) entry which is preliminary data.</text>
</comment>
<dbReference type="GO" id="GO:0031902">
    <property type="term" value="C:late endosome membrane"/>
    <property type="evidence" value="ECO:0007669"/>
    <property type="project" value="TreeGrafter"/>
</dbReference>
<proteinExistence type="predicted"/>
<dbReference type="EMBL" id="JAHLQT010023139">
    <property type="protein sequence ID" value="KAG7166017.1"/>
    <property type="molecule type" value="Genomic_DNA"/>
</dbReference>
<dbReference type="InterPro" id="IPR006342">
    <property type="entry name" value="FkbM_mtfrase"/>
</dbReference>
<dbReference type="GO" id="GO:0005886">
    <property type="term" value="C:plasma membrane"/>
    <property type="evidence" value="ECO:0007669"/>
    <property type="project" value="TreeGrafter"/>
</dbReference>
<dbReference type="GO" id="GO:0005789">
    <property type="term" value="C:endoplasmic reticulum membrane"/>
    <property type="evidence" value="ECO:0007669"/>
    <property type="project" value="TreeGrafter"/>
</dbReference>
<dbReference type="PANTHER" id="PTHR34009">
    <property type="entry name" value="PROTEIN STAR"/>
    <property type="match status" value="1"/>
</dbReference>
<dbReference type="GO" id="GO:0005794">
    <property type="term" value="C:Golgi apparatus"/>
    <property type="evidence" value="ECO:0007669"/>
    <property type="project" value="TreeGrafter"/>
</dbReference>
<dbReference type="GO" id="GO:0006888">
    <property type="term" value="P:endoplasmic reticulum to Golgi vesicle-mediated transport"/>
    <property type="evidence" value="ECO:0007669"/>
    <property type="project" value="TreeGrafter"/>
</dbReference>
<evidence type="ECO:0000259" key="2">
    <source>
        <dbReference type="Pfam" id="PF05050"/>
    </source>
</evidence>
<dbReference type="InterPro" id="IPR053202">
    <property type="entry name" value="EGF_Rcpt_Signaling_Reg"/>
</dbReference>
<dbReference type="Proteomes" id="UP000747542">
    <property type="component" value="Unassembled WGS sequence"/>
</dbReference>
<name>A0A8J5JY69_HOMAM</name>
<keyword evidence="4" id="KW-1185">Reference proteome</keyword>
<dbReference type="Pfam" id="PF05050">
    <property type="entry name" value="Methyltransf_21"/>
    <property type="match status" value="1"/>
</dbReference>
<reference evidence="3" key="1">
    <citation type="journal article" date="2021" name="Sci. Adv.">
        <title>The American lobster genome reveals insights on longevity, neural, and immune adaptations.</title>
        <authorList>
            <person name="Polinski J.M."/>
            <person name="Zimin A.V."/>
            <person name="Clark K.F."/>
            <person name="Kohn A.B."/>
            <person name="Sadowski N."/>
            <person name="Timp W."/>
            <person name="Ptitsyn A."/>
            <person name="Khanna P."/>
            <person name="Romanova D.Y."/>
            <person name="Williams P."/>
            <person name="Greenwood S.J."/>
            <person name="Moroz L.L."/>
            <person name="Walt D.R."/>
            <person name="Bodnar A.G."/>
        </authorList>
    </citation>
    <scope>NUCLEOTIDE SEQUENCE</scope>
    <source>
        <strain evidence="3">GMGI-L3</strain>
    </source>
</reference>
<protein>
    <submittedName>
        <fullName evidence="3">Star-like 5</fullName>
    </submittedName>
</protein>
<dbReference type="AlphaFoldDB" id="A0A8J5JY69"/>
<feature type="region of interest" description="Disordered" evidence="1">
    <location>
        <begin position="212"/>
        <end position="242"/>
    </location>
</feature>
<dbReference type="SUPFAM" id="SSF53335">
    <property type="entry name" value="S-adenosyl-L-methionine-dependent methyltransferases"/>
    <property type="match status" value="1"/>
</dbReference>
<gene>
    <name evidence="3" type="primary">S-L5</name>
    <name evidence="3" type="ORF">Hamer_G011946</name>
</gene>
<evidence type="ECO:0000313" key="3">
    <source>
        <dbReference type="EMBL" id="KAG7166017.1"/>
    </source>
</evidence>
<evidence type="ECO:0000313" key="4">
    <source>
        <dbReference type="Proteomes" id="UP000747542"/>
    </source>
</evidence>
<dbReference type="Gene3D" id="3.40.50.150">
    <property type="entry name" value="Vaccinia Virus protein VP39"/>
    <property type="match status" value="1"/>
</dbReference>
<dbReference type="PANTHER" id="PTHR34009:SF2">
    <property type="entry name" value="PROTEIN STAR"/>
    <property type="match status" value="1"/>
</dbReference>
<evidence type="ECO:0000256" key="1">
    <source>
        <dbReference type="SAM" id="MobiDB-lite"/>
    </source>
</evidence>
<dbReference type="GO" id="GO:0016197">
    <property type="term" value="P:endosomal transport"/>
    <property type="evidence" value="ECO:0007669"/>
    <property type="project" value="TreeGrafter"/>
</dbReference>
<accession>A0A8J5JY69</accession>
<dbReference type="InterPro" id="IPR029063">
    <property type="entry name" value="SAM-dependent_MTases_sf"/>
</dbReference>
<feature type="compositionally biased region" description="Polar residues" evidence="1">
    <location>
        <begin position="212"/>
        <end position="225"/>
    </location>
</feature>
<organism evidence="3 4">
    <name type="scientific">Homarus americanus</name>
    <name type="common">American lobster</name>
    <dbReference type="NCBI Taxonomy" id="6706"/>
    <lineage>
        <taxon>Eukaryota</taxon>
        <taxon>Metazoa</taxon>
        <taxon>Ecdysozoa</taxon>
        <taxon>Arthropoda</taxon>
        <taxon>Crustacea</taxon>
        <taxon>Multicrustacea</taxon>
        <taxon>Malacostraca</taxon>
        <taxon>Eumalacostraca</taxon>
        <taxon>Eucarida</taxon>
        <taxon>Decapoda</taxon>
        <taxon>Pleocyemata</taxon>
        <taxon>Astacidea</taxon>
        <taxon>Nephropoidea</taxon>
        <taxon>Nephropidae</taxon>
        <taxon>Homarus</taxon>
    </lineage>
</organism>
<feature type="domain" description="Methyltransferase FkbM" evidence="2">
    <location>
        <begin position="163"/>
        <end position="317"/>
    </location>
</feature>
<sequence>MIRMRGMIVIGLALVLVLFMVAFTSESFSLNSFLRPAPRSPRISKVYTQDYNSVSMAADNPEVIRALREQFLVPPSTLPYNLSQPEEENPSMVGASQTRVPVPPALHFDYIFENWMNLLTVMDKNTSIASASSTFAEQKRKWKVISIEQKVDIIQQRNGFYVECGALDGEIRSNTLFFERKRGWNGILIEADPKNFNQMTEKHRKAYMSSSCLAPTTHPTTQDNQGHILGKQQEHPSSSGSDVGDIVEVQCFPLYSYMVALNVTTIDYFSLDVEGAEFAVLKTIPWDKVDITTLSVEFIHDPEGKDAIQDYMKERGYYVHSEVRHYNWLANDFIFVKYSKQ</sequence>